<evidence type="ECO:0000256" key="1">
    <source>
        <dbReference type="SAM" id="Phobius"/>
    </source>
</evidence>
<evidence type="ECO:0000313" key="3">
    <source>
        <dbReference type="Proteomes" id="UP000475862"/>
    </source>
</evidence>
<reference evidence="2 3" key="1">
    <citation type="submission" date="2019-08" db="EMBL/GenBank/DDBJ databases">
        <title>The genome of the soybean aphid Biotype 1, its phylome, world population structure and adaptation to the North American continent.</title>
        <authorList>
            <person name="Giordano R."/>
            <person name="Donthu R.K."/>
            <person name="Hernandez A.G."/>
            <person name="Wright C.L."/>
            <person name="Zimin A.V."/>
        </authorList>
    </citation>
    <scope>NUCLEOTIDE SEQUENCE [LARGE SCALE GENOMIC DNA]</scope>
    <source>
        <tissue evidence="2">Whole aphids</tissue>
    </source>
</reference>
<name>A0A6G0TF23_APHGL</name>
<keyword evidence="1" id="KW-0812">Transmembrane</keyword>
<protein>
    <submittedName>
        <fullName evidence="2">Uncharacterized protein</fullName>
    </submittedName>
</protein>
<comment type="caution">
    <text evidence="2">The sequence shown here is derived from an EMBL/GenBank/DDBJ whole genome shotgun (WGS) entry which is preliminary data.</text>
</comment>
<organism evidence="2 3">
    <name type="scientific">Aphis glycines</name>
    <name type="common">Soybean aphid</name>
    <dbReference type="NCBI Taxonomy" id="307491"/>
    <lineage>
        <taxon>Eukaryota</taxon>
        <taxon>Metazoa</taxon>
        <taxon>Ecdysozoa</taxon>
        <taxon>Arthropoda</taxon>
        <taxon>Hexapoda</taxon>
        <taxon>Insecta</taxon>
        <taxon>Pterygota</taxon>
        <taxon>Neoptera</taxon>
        <taxon>Paraneoptera</taxon>
        <taxon>Hemiptera</taxon>
        <taxon>Sternorrhyncha</taxon>
        <taxon>Aphidomorpha</taxon>
        <taxon>Aphidoidea</taxon>
        <taxon>Aphididae</taxon>
        <taxon>Aphidini</taxon>
        <taxon>Aphis</taxon>
        <taxon>Aphis</taxon>
    </lineage>
</organism>
<proteinExistence type="predicted"/>
<sequence length="238" mass="27594">MESTQSSIEDSYHKKFMMDPMQQRHIAIEDGTINKKRFICVYYIKSNNLLDKYVLIVYLDSIKSRNYMSEVASIQLFKCILAVSCYILYLSVCLPYACVKVGPFKDKREPSNSLFTNISSNLLSISQHCLLKIIMFCLMIRQHFTYNYIIVRSQIIFAQGRGIVEGQWSSRYGPGTGELDQISCTNLYYFDNSVTKAFMIHKTLYIYLQQNYNFCYLPVPTLATTSSPALNIHIKFEN</sequence>
<dbReference type="AlphaFoldDB" id="A0A6G0TF23"/>
<gene>
    <name evidence="2" type="ORF">AGLY_011253</name>
</gene>
<evidence type="ECO:0000313" key="2">
    <source>
        <dbReference type="EMBL" id="KAE9530791.1"/>
    </source>
</evidence>
<feature type="transmembrane region" description="Helical" evidence="1">
    <location>
        <begin position="76"/>
        <end position="98"/>
    </location>
</feature>
<keyword evidence="3" id="KW-1185">Reference proteome</keyword>
<dbReference type="EMBL" id="VYZN01000042">
    <property type="protein sequence ID" value="KAE9530791.1"/>
    <property type="molecule type" value="Genomic_DNA"/>
</dbReference>
<keyword evidence="1" id="KW-1133">Transmembrane helix</keyword>
<feature type="transmembrane region" description="Helical" evidence="1">
    <location>
        <begin position="118"/>
        <end position="140"/>
    </location>
</feature>
<dbReference type="Proteomes" id="UP000475862">
    <property type="component" value="Unassembled WGS sequence"/>
</dbReference>
<keyword evidence="1" id="KW-0472">Membrane</keyword>
<accession>A0A6G0TF23</accession>